<proteinExistence type="predicted"/>
<sequence length="418" mass="47583">MLITLYEAGLSETAFSLATATADTTFSPRIRQIVTTVFRRGNPLLHTAPCRIGQFCDLTNRLYGEPRQVLMERTLYPLFMSCLTASLAQRLEWQVCSTDQPRLCCPSLPLPLQSANRYGLECKECTALSLQATGRRCSFTFHCIPLLTRCAIHDTALTLADPCSAHEINMRVLDERSRRSNSLRLGKILYRMYQSAKVQSAVEDVRILIRERGYVPEHGRLRAKDFSNDFLAFFSDGFEDERIIVWIRELGMLSPALRSLLYDDRPAHPVAVALLRMALDVIACKRPTARLRAPKQVDGRSSPPNEVERRAKRTLWEQHLARGIGLTRTQARLAAPALWRWLNLYDHDWLLAHQVPPLPKSNGGRRIQCNDAISSLVKASLRDACNPTDADRPKWKYRARISCGLTQRVFDRLVKDRP</sequence>
<dbReference type="AlphaFoldDB" id="A0A158DUC9"/>
<dbReference type="EMBL" id="FCOX02000037">
    <property type="protein sequence ID" value="SAK98164.1"/>
    <property type="molecule type" value="Genomic_DNA"/>
</dbReference>
<name>A0A158DUC9_9BURK</name>
<keyword evidence="2" id="KW-1185">Reference proteome</keyword>
<gene>
    <name evidence="1" type="ORF">AWB78_05624</name>
</gene>
<comment type="caution">
    <text evidence="1">The sequence shown here is derived from an EMBL/GenBank/DDBJ whole genome shotgun (WGS) entry which is preliminary data.</text>
</comment>
<accession>A0A158DUC9</accession>
<dbReference type="RefSeq" id="WP_157697634.1">
    <property type="nucleotide sequence ID" value="NZ_FCOX02000037.1"/>
</dbReference>
<evidence type="ECO:0000313" key="1">
    <source>
        <dbReference type="EMBL" id="SAK98164.1"/>
    </source>
</evidence>
<dbReference type="OrthoDB" id="9058439at2"/>
<organism evidence="1 2">
    <name type="scientific">Caballeronia calidae</name>
    <dbReference type="NCBI Taxonomy" id="1777139"/>
    <lineage>
        <taxon>Bacteria</taxon>
        <taxon>Pseudomonadati</taxon>
        <taxon>Pseudomonadota</taxon>
        <taxon>Betaproteobacteria</taxon>
        <taxon>Burkholderiales</taxon>
        <taxon>Burkholderiaceae</taxon>
        <taxon>Caballeronia</taxon>
    </lineage>
</organism>
<dbReference type="Proteomes" id="UP000071859">
    <property type="component" value="Unassembled WGS sequence"/>
</dbReference>
<evidence type="ECO:0000313" key="2">
    <source>
        <dbReference type="Proteomes" id="UP000071859"/>
    </source>
</evidence>
<protein>
    <submittedName>
        <fullName evidence="1">Uncharacterized protein</fullName>
    </submittedName>
</protein>
<reference evidence="1" key="1">
    <citation type="submission" date="2016-01" db="EMBL/GenBank/DDBJ databases">
        <authorList>
            <person name="Peeters C."/>
        </authorList>
    </citation>
    <scope>NUCLEOTIDE SEQUENCE</scope>
    <source>
        <strain evidence="1">LMG 29321</strain>
    </source>
</reference>